<dbReference type="EMBL" id="CM056743">
    <property type="protein sequence ID" value="KAJ8674486.1"/>
    <property type="molecule type" value="Genomic_DNA"/>
</dbReference>
<sequence>MSELASRGRRKQIDDKEFIDTIMKFKDSVVKNGSITSKSDGIWEKIRGELNCAYKASSLYSMVLNDRASIRNKLLPSRKRGATSDSSDESVSPDDADEINNSVESVESEEEEINFSFIISQEDLQNLVERRTYQISKRTRKKQEWLIFKPESYKEYFRKKVFEHTGLKCGYHVRRSYMNVHGDHGYVKGHCNCGSTLSLKIITHGQGPDYSVHGSIDVRKGKCGKPFLRDPIRSAIAENLQTMSADAFRASLSKELIKRPGDPEPPMIPKSGVLHRAKSDYKAGKFLHKDPLKALKFMKDNKYSEDIHFIGLSPAAVQYSTPLQNNFCEKIAKAEPIHLAIDSGGGLVEDIDGKKIFCHIASVKYSGGEFVATTMFSEKGDGQTINEWLSRWRQMGAPLPLTMTMDWARALLNGATLACTPFKYIDQYVEWLAKVDDPGKTPFIRIDGAHTMAKYKKKTQKYRKPLKIFLRACIGRLIMSDSLEDAEKIVKNLLIILHSETEGVSRTGDNNACEEAKLFLNNEVAGMLIDQESGEPETTDGYCADGENDDNANDDSDDGSSTSSLDWSTNVLDKARALIEEKGEGNRVNAFYLPDFAQYLMKDLPLLGIFSNIYASKFKINPKKAPTSGHVEFGFKHLKTTVFSKVELPMRLDGFVPRHIDYLYGRLKLDAADDQITTRTESGEEGLLCSACRNESATSRLYQCIRCRVHVHDQEPCSLVDQGQEDEESRVCVPCSRKSTNAEMLPAVDEGDSIAESIIPPQDISRNQKRQPDQTRNQTRRTQCFACENFGKANGSHECIVCKDKVHPFDECSFPLGAEGYAQDRLCFSCYDKGYDIHGALTSRELEEPESHSDRTTSSNGVNTGKTREFPQNCPDCHSNGKQSGTHECIVCAKPIHASTLCSTTVGETGPLQSRICLDCNSNAKGDAEEIAARNEYDRWRKYHEINEKRTAAKKKKKVNSDSDERIVTERRGKTAMYYGENRSKIRDALAIERHARIPILKNGKLKEMSLVRFNKMAIRFELTCSFDAFFQILLTATYDFPIVAKCVGSGTNVEKNNIFALIAQTLKSGVGSHSYLARGKMLLKYFPEKLEIVPNMPGIHYFDATTNVGTMAGKMLGQYSSYNESHRCVHCGIAYGNPLTLFPVDPSVLTNKDLSNILKDRVIQLGGKICKSCSRLEEVTCSTGPIVVLDVARFEDDELIKIKLKDIPQNFGNPDPNFHLELYSEDSTDAPEGFLGRKTNWEKNTDQKSSQPEATHVTIPSTNVQVLSDVNCTTAYIDEMSSVTQECQFGSLTEETVIIVQEPITSNDVNVSGSILESSSIVAGKECDNEYPESDQAPVIHDDLDVNPVSTDGREASCLLLEIPGDCGDNDDENFRESEESFYIEHPPTMTQDFYESLEIIDTVEADVTEEIANNHSGTTGELTSLNVFESSATM</sequence>
<gene>
    <name evidence="1" type="ORF">QAD02_005748</name>
</gene>
<evidence type="ECO:0000313" key="2">
    <source>
        <dbReference type="Proteomes" id="UP001239111"/>
    </source>
</evidence>
<organism evidence="1 2">
    <name type="scientific">Eretmocerus hayati</name>
    <dbReference type="NCBI Taxonomy" id="131215"/>
    <lineage>
        <taxon>Eukaryota</taxon>
        <taxon>Metazoa</taxon>
        <taxon>Ecdysozoa</taxon>
        <taxon>Arthropoda</taxon>
        <taxon>Hexapoda</taxon>
        <taxon>Insecta</taxon>
        <taxon>Pterygota</taxon>
        <taxon>Neoptera</taxon>
        <taxon>Endopterygota</taxon>
        <taxon>Hymenoptera</taxon>
        <taxon>Apocrita</taxon>
        <taxon>Proctotrupomorpha</taxon>
        <taxon>Chalcidoidea</taxon>
        <taxon>Aphelinidae</taxon>
        <taxon>Aphelininae</taxon>
        <taxon>Eretmocerus</taxon>
    </lineage>
</organism>
<protein>
    <submittedName>
        <fullName evidence="1">Uncharacterized protein</fullName>
    </submittedName>
</protein>
<feature type="non-terminal residue" evidence="1">
    <location>
        <position position="1436"/>
    </location>
</feature>
<comment type="caution">
    <text evidence="1">The sequence shown here is derived from an EMBL/GenBank/DDBJ whole genome shotgun (WGS) entry which is preliminary data.</text>
</comment>
<name>A0ACC2NV36_9HYME</name>
<reference evidence="1" key="1">
    <citation type="submission" date="2023-04" db="EMBL/GenBank/DDBJ databases">
        <title>A chromosome-level genome assembly of the parasitoid wasp Eretmocerus hayati.</title>
        <authorList>
            <person name="Zhong Y."/>
            <person name="Liu S."/>
            <person name="Liu Y."/>
        </authorList>
    </citation>
    <scope>NUCLEOTIDE SEQUENCE</scope>
    <source>
        <strain evidence="1">ZJU_SS_LIU_2023</strain>
    </source>
</reference>
<dbReference type="Proteomes" id="UP001239111">
    <property type="component" value="Chromosome 3"/>
</dbReference>
<keyword evidence="2" id="KW-1185">Reference proteome</keyword>
<proteinExistence type="predicted"/>
<accession>A0ACC2NV36</accession>
<evidence type="ECO:0000313" key="1">
    <source>
        <dbReference type="EMBL" id="KAJ8674486.1"/>
    </source>
</evidence>